<feature type="compositionally biased region" description="Low complexity" evidence="6">
    <location>
        <begin position="334"/>
        <end position="348"/>
    </location>
</feature>
<feature type="transmembrane region" description="Helical" evidence="7">
    <location>
        <begin position="12"/>
        <end position="29"/>
    </location>
</feature>
<keyword evidence="9" id="KW-1185">Reference proteome</keyword>
<dbReference type="PANTHER" id="PTHR30482:SF17">
    <property type="entry name" value="ABC TRANSPORTER ATP-BINDING PROTEIN"/>
    <property type="match status" value="1"/>
</dbReference>
<feature type="transmembrane region" description="Helical" evidence="7">
    <location>
        <begin position="35"/>
        <end position="55"/>
    </location>
</feature>
<feature type="transmembrane region" description="Helical" evidence="7">
    <location>
        <begin position="281"/>
        <end position="300"/>
    </location>
</feature>
<organism evidence="8 9">
    <name type="scientific">Rhodoplanes azumiensis</name>
    <dbReference type="NCBI Taxonomy" id="1897628"/>
    <lineage>
        <taxon>Bacteria</taxon>
        <taxon>Pseudomonadati</taxon>
        <taxon>Pseudomonadota</taxon>
        <taxon>Alphaproteobacteria</taxon>
        <taxon>Hyphomicrobiales</taxon>
        <taxon>Nitrobacteraceae</taxon>
        <taxon>Rhodoplanes</taxon>
    </lineage>
</organism>
<dbReference type="InterPro" id="IPR043428">
    <property type="entry name" value="LivM-like"/>
</dbReference>
<dbReference type="InterPro" id="IPR001851">
    <property type="entry name" value="ABC_transp_permease"/>
</dbReference>
<dbReference type="RefSeq" id="WP_378477668.1">
    <property type="nucleotide sequence ID" value="NZ_JBHUIW010000009.1"/>
</dbReference>
<keyword evidence="3 7" id="KW-0812">Transmembrane</keyword>
<dbReference type="Pfam" id="PF02653">
    <property type="entry name" value="BPD_transp_2"/>
    <property type="match status" value="1"/>
</dbReference>
<feature type="region of interest" description="Disordered" evidence="6">
    <location>
        <begin position="323"/>
        <end position="348"/>
    </location>
</feature>
<dbReference type="PANTHER" id="PTHR30482">
    <property type="entry name" value="HIGH-AFFINITY BRANCHED-CHAIN AMINO ACID TRANSPORT SYSTEM PERMEASE"/>
    <property type="match status" value="1"/>
</dbReference>
<dbReference type="Proteomes" id="UP001597314">
    <property type="component" value="Unassembled WGS sequence"/>
</dbReference>
<proteinExistence type="predicted"/>
<feature type="transmembrane region" description="Helical" evidence="7">
    <location>
        <begin position="203"/>
        <end position="229"/>
    </location>
</feature>
<dbReference type="EMBL" id="JBHUIW010000009">
    <property type="protein sequence ID" value="MFD2182491.1"/>
    <property type="molecule type" value="Genomic_DNA"/>
</dbReference>
<evidence type="ECO:0000313" key="9">
    <source>
        <dbReference type="Proteomes" id="UP001597314"/>
    </source>
</evidence>
<evidence type="ECO:0000256" key="6">
    <source>
        <dbReference type="SAM" id="MobiDB-lite"/>
    </source>
</evidence>
<feature type="transmembrane region" description="Helical" evidence="7">
    <location>
        <begin position="114"/>
        <end position="135"/>
    </location>
</feature>
<comment type="caution">
    <text evidence="8">The sequence shown here is derived from an EMBL/GenBank/DDBJ whole genome shotgun (WGS) entry which is preliminary data.</text>
</comment>
<keyword evidence="2" id="KW-1003">Cell membrane</keyword>
<protein>
    <submittedName>
        <fullName evidence="8">Branched-chain amino acid ABC transporter permease</fullName>
    </submittedName>
</protein>
<keyword evidence="5 7" id="KW-0472">Membrane</keyword>
<comment type="subcellular location">
    <subcellularLocation>
        <location evidence="1">Cell membrane</location>
        <topology evidence="1">Multi-pass membrane protein</topology>
    </subcellularLocation>
</comment>
<evidence type="ECO:0000256" key="7">
    <source>
        <dbReference type="SAM" id="Phobius"/>
    </source>
</evidence>
<accession>A0ABW5AII8</accession>
<evidence type="ECO:0000256" key="3">
    <source>
        <dbReference type="ARBA" id="ARBA00022692"/>
    </source>
</evidence>
<keyword evidence="4 7" id="KW-1133">Transmembrane helix</keyword>
<feature type="transmembrane region" description="Helical" evidence="7">
    <location>
        <begin position="249"/>
        <end position="274"/>
    </location>
</feature>
<feature type="transmembrane region" description="Helical" evidence="7">
    <location>
        <begin position="87"/>
        <end position="107"/>
    </location>
</feature>
<evidence type="ECO:0000256" key="5">
    <source>
        <dbReference type="ARBA" id="ARBA00023136"/>
    </source>
</evidence>
<evidence type="ECO:0000256" key="4">
    <source>
        <dbReference type="ARBA" id="ARBA00022989"/>
    </source>
</evidence>
<name>A0ABW5AII8_9BRAD</name>
<evidence type="ECO:0000256" key="1">
    <source>
        <dbReference type="ARBA" id="ARBA00004651"/>
    </source>
</evidence>
<gene>
    <name evidence="8" type="ORF">ACFSOX_10025</name>
</gene>
<sequence length="348" mass="36637">MSAATGPVTPRAIAIAVALLLLLTLPLWITNAYYVNIASQILFFAVFALALNVLVGYGGLTSLGHAGLFAMAGYTAALLLGRGHGHLVADIAALVVTVATAAVYAVLSLRATGIGFLMITLAIGQILWGIAYRWASLTNGDNGINVATRPAPFGLSLSGADGFYYLCLAVFLACVATMAVVVRSPFGASLRGTRDQERRMAALGYDVWLIRFFAFLLSGFWSGVAGLLFLYYNQFISPQVVALTTSAEALLMVIAGGTATLLGPIVGAAIVVIMKNVVSAYIVRWNMVLGIIFILIISFMPDGLVPGTARFWAWARHRLRHGAPKPQDADGTVPAETATPATTKEGGA</sequence>
<feature type="transmembrane region" description="Helical" evidence="7">
    <location>
        <begin position="162"/>
        <end position="182"/>
    </location>
</feature>
<dbReference type="CDD" id="cd06581">
    <property type="entry name" value="TM_PBP1_LivM_like"/>
    <property type="match status" value="1"/>
</dbReference>
<evidence type="ECO:0000313" key="8">
    <source>
        <dbReference type="EMBL" id="MFD2182491.1"/>
    </source>
</evidence>
<evidence type="ECO:0000256" key="2">
    <source>
        <dbReference type="ARBA" id="ARBA00022475"/>
    </source>
</evidence>
<reference evidence="9" key="1">
    <citation type="journal article" date="2019" name="Int. J. Syst. Evol. Microbiol.">
        <title>The Global Catalogue of Microorganisms (GCM) 10K type strain sequencing project: providing services to taxonomists for standard genome sequencing and annotation.</title>
        <authorList>
            <consortium name="The Broad Institute Genomics Platform"/>
            <consortium name="The Broad Institute Genome Sequencing Center for Infectious Disease"/>
            <person name="Wu L."/>
            <person name="Ma J."/>
        </authorList>
    </citation>
    <scope>NUCLEOTIDE SEQUENCE [LARGE SCALE GENOMIC DNA]</scope>
    <source>
        <strain evidence="9">CGMCC 1.6774</strain>
    </source>
</reference>